<dbReference type="InterPro" id="IPR002104">
    <property type="entry name" value="Integrase_catalytic"/>
</dbReference>
<name>A0ABW3RAF8_9FLAO</name>
<dbReference type="InterPro" id="IPR011010">
    <property type="entry name" value="DNA_brk_join_enz"/>
</dbReference>
<dbReference type="InterPro" id="IPR035386">
    <property type="entry name" value="Arm-DNA-bind_5"/>
</dbReference>
<feature type="domain" description="Tyr recombinase" evidence="4">
    <location>
        <begin position="219"/>
        <end position="397"/>
    </location>
</feature>
<accession>A0ABW3RAF8</accession>
<keyword evidence="2" id="KW-0238">DNA-binding</keyword>
<dbReference type="InterPro" id="IPR010998">
    <property type="entry name" value="Integrase_recombinase_N"/>
</dbReference>
<dbReference type="InterPro" id="IPR013762">
    <property type="entry name" value="Integrase-like_cat_sf"/>
</dbReference>
<dbReference type="EMBL" id="JBHTLJ010000002">
    <property type="protein sequence ID" value="MFD1162064.1"/>
    <property type="molecule type" value="Genomic_DNA"/>
</dbReference>
<gene>
    <name evidence="5" type="ORF">ACFQ2E_06525</name>
</gene>
<dbReference type="Pfam" id="PF13102">
    <property type="entry name" value="Phage_int_SAM_5"/>
    <property type="match status" value="1"/>
</dbReference>
<dbReference type="InterPro" id="IPR025269">
    <property type="entry name" value="SAM-like_dom"/>
</dbReference>
<keyword evidence="3" id="KW-0233">DNA recombination</keyword>
<dbReference type="PANTHER" id="PTHR30349:SF64">
    <property type="entry name" value="PROPHAGE INTEGRASE INTD-RELATED"/>
    <property type="match status" value="1"/>
</dbReference>
<dbReference type="Gene3D" id="1.10.443.10">
    <property type="entry name" value="Intergrase catalytic core"/>
    <property type="match status" value="1"/>
</dbReference>
<organism evidence="5 6">
    <name type="scientific">Hwangdonia seohaensis</name>
    <dbReference type="NCBI Taxonomy" id="1240727"/>
    <lineage>
        <taxon>Bacteria</taxon>
        <taxon>Pseudomonadati</taxon>
        <taxon>Bacteroidota</taxon>
        <taxon>Flavobacteriia</taxon>
        <taxon>Flavobacteriales</taxon>
        <taxon>Flavobacteriaceae</taxon>
        <taxon>Hwangdonia</taxon>
    </lineage>
</organism>
<evidence type="ECO:0000256" key="1">
    <source>
        <dbReference type="ARBA" id="ARBA00008857"/>
    </source>
</evidence>
<sequence length="415" mass="47906">MKTKVSILFYAKRAKVNANGLFPIYTRITVNGKRVEMSTGRFVEPAKWSASAGKMKGQSEEARSVNRQLDMLKIKIIDMQMEFIHQNIPITAKAFKSKLLGLDEKQRMLIPIFKDHNKKIEELVGKEYAPGTLERYKTSLKHTIDFLEWKYKVSDIDILKINHAFVTEYEFYLRSVRNCSNNTAVKYIKNFGKIIKICLANNWIDKNPFSNYKAKVREVERVYLSEDEIQKILNKEFATERLSLVRDIFLFSCFTGLAYIDVKNLTKSHISLGIDGEKWIFTHRQKTESASKIPILPVTQLIIDKYLDHPQCLNEDRLLPILSNQKMNAYLKEIAGICEINKELTFHIARHTFATTVTLSNGVPIESVSKMLGHKNLRTTQHYAKVLDRKVSDDMRLLKEKLGNTHTISKAKQIG</sequence>
<dbReference type="Proteomes" id="UP001597163">
    <property type="component" value="Unassembled WGS sequence"/>
</dbReference>
<dbReference type="Pfam" id="PF17293">
    <property type="entry name" value="Arm-DNA-bind_5"/>
    <property type="match status" value="1"/>
</dbReference>
<protein>
    <submittedName>
        <fullName evidence="5">Site-specific integrase</fullName>
    </submittedName>
</protein>
<keyword evidence="6" id="KW-1185">Reference proteome</keyword>
<evidence type="ECO:0000259" key="4">
    <source>
        <dbReference type="PROSITE" id="PS51898"/>
    </source>
</evidence>
<dbReference type="InterPro" id="IPR050090">
    <property type="entry name" value="Tyrosine_recombinase_XerCD"/>
</dbReference>
<dbReference type="SUPFAM" id="SSF56349">
    <property type="entry name" value="DNA breaking-rejoining enzymes"/>
    <property type="match status" value="1"/>
</dbReference>
<evidence type="ECO:0000256" key="2">
    <source>
        <dbReference type="ARBA" id="ARBA00023125"/>
    </source>
</evidence>
<comment type="caution">
    <text evidence="5">The sequence shown here is derived from an EMBL/GenBank/DDBJ whole genome shotgun (WGS) entry which is preliminary data.</text>
</comment>
<evidence type="ECO:0000256" key="3">
    <source>
        <dbReference type="ARBA" id="ARBA00023172"/>
    </source>
</evidence>
<dbReference type="RefSeq" id="WP_311937976.1">
    <property type="nucleotide sequence ID" value="NZ_JAVSCK010000002.1"/>
</dbReference>
<reference evidence="6" key="1">
    <citation type="journal article" date="2019" name="Int. J. Syst. Evol. Microbiol.">
        <title>The Global Catalogue of Microorganisms (GCM) 10K type strain sequencing project: providing services to taxonomists for standard genome sequencing and annotation.</title>
        <authorList>
            <consortium name="The Broad Institute Genomics Platform"/>
            <consortium name="The Broad Institute Genome Sequencing Center for Infectious Disease"/>
            <person name="Wu L."/>
            <person name="Ma J."/>
        </authorList>
    </citation>
    <scope>NUCLEOTIDE SEQUENCE [LARGE SCALE GENOMIC DNA]</scope>
    <source>
        <strain evidence="6">CCUG 63246</strain>
    </source>
</reference>
<comment type="similarity">
    <text evidence="1">Belongs to the 'phage' integrase family.</text>
</comment>
<dbReference type="Gene3D" id="1.10.150.130">
    <property type="match status" value="1"/>
</dbReference>
<evidence type="ECO:0000313" key="6">
    <source>
        <dbReference type="Proteomes" id="UP001597163"/>
    </source>
</evidence>
<dbReference type="Pfam" id="PF00589">
    <property type="entry name" value="Phage_integrase"/>
    <property type="match status" value="1"/>
</dbReference>
<dbReference type="PANTHER" id="PTHR30349">
    <property type="entry name" value="PHAGE INTEGRASE-RELATED"/>
    <property type="match status" value="1"/>
</dbReference>
<proteinExistence type="inferred from homology"/>
<dbReference type="CDD" id="cd01185">
    <property type="entry name" value="INTN1_C_like"/>
    <property type="match status" value="1"/>
</dbReference>
<dbReference type="PROSITE" id="PS51898">
    <property type="entry name" value="TYR_RECOMBINASE"/>
    <property type="match status" value="1"/>
</dbReference>
<evidence type="ECO:0000313" key="5">
    <source>
        <dbReference type="EMBL" id="MFD1162064.1"/>
    </source>
</evidence>